<dbReference type="Gene3D" id="2.40.260.10">
    <property type="entry name" value="Sortase"/>
    <property type="match status" value="1"/>
</dbReference>
<dbReference type="CDD" id="cd05829">
    <property type="entry name" value="Sortase_F"/>
    <property type="match status" value="1"/>
</dbReference>
<name>A0A0G1GWB3_9BACT</name>
<gene>
    <name evidence="3" type="ORF">UW26_C0016G0015</name>
</gene>
<sequence length="293" mass="31571">MNPINYLKSILAVAVLAGAALMFRDQLFLPASRRTTVNPTLSDSSFGWKLPLAIYQPGVGQVRESSAYSEIRDPGGIPRGLPVRLKIPIIGVDTAVEDAYITPDGRMDVPAGSVNVAWYALGPRPGQIGSAVIGGHYGIDNGIPRVFYNLDKIKVGDKAYVLDDNGNTLAFQVTSIRLFGRNDDSTPVFISTDGKARLNIITCEGIWNRIDDSYPERRVVFAEAITETQAGVTPAPLITPKLPATAETPTITTLATTPSSEEVTGITITPLQMIISSIIIVTLLFITAKFIKQ</sequence>
<keyword evidence="2" id="KW-1133">Transmembrane helix</keyword>
<dbReference type="Pfam" id="PF04203">
    <property type="entry name" value="Sortase"/>
    <property type="match status" value="1"/>
</dbReference>
<dbReference type="InterPro" id="IPR005754">
    <property type="entry name" value="Sortase"/>
</dbReference>
<dbReference type="SUPFAM" id="SSF63817">
    <property type="entry name" value="Sortase"/>
    <property type="match status" value="1"/>
</dbReference>
<dbReference type="EMBL" id="LCHQ01000016">
    <property type="protein sequence ID" value="KKT38503.1"/>
    <property type="molecule type" value="Genomic_DNA"/>
</dbReference>
<keyword evidence="2" id="KW-0472">Membrane</keyword>
<comment type="caution">
    <text evidence="3">The sequence shown here is derived from an EMBL/GenBank/DDBJ whole genome shotgun (WGS) entry which is preliminary data.</text>
</comment>
<keyword evidence="1" id="KW-0378">Hydrolase</keyword>
<protein>
    <submittedName>
        <fullName evidence="3">Peptidase C60 family protein</fullName>
    </submittedName>
</protein>
<proteinExistence type="predicted"/>
<evidence type="ECO:0000313" key="3">
    <source>
        <dbReference type="EMBL" id="KKT38503.1"/>
    </source>
</evidence>
<evidence type="ECO:0000256" key="1">
    <source>
        <dbReference type="ARBA" id="ARBA00022801"/>
    </source>
</evidence>
<dbReference type="AlphaFoldDB" id="A0A0G1GWB3"/>
<accession>A0A0G1GWB3</accession>
<evidence type="ECO:0000256" key="2">
    <source>
        <dbReference type="SAM" id="Phobius"/>
    </source>
</evidence>
<dbReference type="InterPro" id="IPR042001">
    <property type="entry name" value="Sortase_F"/>
</dbReference>
<organism evidence="3 4">
    <name type="scientific">Candidatus Collierbacteria bacterium GW2011_GWF1_44_12</name>
    <dbReference type="NCBI Taxonomy" id="1618402"/>
    <lineage>
        <taxon>Bacteria</taxon>
        <taxon>Candidatus Collieribacteriota</taxon>
    </lineage>
</organism>
<dbReference type="Proteomes" id="UP000034097">
    <property type="component" value="Unassembled WGS sequence"/>
</dbReference>
<dbReference type="InterPro" id="IPR023365">
    <property type="entry name" value="Sortase_dom-sf"/>
</dbReference>
<dbReference type="GO" id="GO:0016787">
    <property type="term" value="F:hydrolase activity"/>
    <property type="evidence" value="ECO:0007669"/>
    <property type="project" value="UniProtKB-KW"/>
</dbReference>
<evidence type="ECO:0000313" key="4">
    <source>
        <dbReference type="Proteomes" id="UP000034097"/>
    </source>
</evidence>
<keyword evidence="2" id="KW-0812">Transmembrane</keyword>
<reference evidence="3 4" key="1">
    <citation type="journal article" date="2015" name="Nature">
        <title>rRNA introns, odd ribosomes, and small enigmatic genomes across a large radiation of phyla.</title>
        <authorList>
            <person name="Brown C.T."/>
            <person name="Hug L.A."/>
            <person name="Thomas B.C."/>
            <person name="Sharon I."/>
            <person name="Castelle C.J."/>
            <person name="Singh A."/>
            <person name="Wilkins M.J."/>
            <person name="Williams K.H."/>
            <person name="Banfield J.F."/>
        </authorList>
    </citation>
    <scope>NUCLEOTIDE SEQUENCE [LARGE SCALE GENOMIC DNA]</scope>
</reference>
<feature type="transmembrane region" description="Helical" evidence="2">
    <location>
        <begin position="271"/>
        <end position="291"/>
    </location>
</feature>